<gene>
    <name evidence="5" type="ORF">ISF26_07975</name>
</gene>
<proteinExistence type="inferred from homology"/>
<dbReference type="PRINTS" id="PR00413">
    <property type="entry name" value="HADHALOGNASE"/>
</dbReference>
<evidence type="ECO:0000256" key="2">
    <source>
        <dbReference type="ARBA" id="ARBA00006171"/>
    </source>
</evidence>
<dbReference type="Proteomes" id="UP001054846">
    <property type="component" value="Chromosome"/>
</dbReference>
<accession>A0ABY3PRH8</accession>
<dbReference type="PANTHER" id="PTHR46193">
    <property type="entry name" value="6-PHOSPHOGLUCONATE PHOSPHATASE"/>
    <property type="match status" value="1"/>
</dbReference>
<keyword evidence="3" id="KW-0479">Metal-binding</keyword>
<dbReference type="SFLD" id="SFLDG01135">
    <property type="entry name" value="C1.5.6:_HAD__Beta-PGM__Phospha"/>
    <property type="match status" value="1"/>
</dbReference>
<dbReference type="InterPro" id="IPR023198">
    <property type="entry name" value="PGP-like_dom2"/>
</dbReference>
<organism evidence="5 6">
    <name type="scientific">Gloeobacter morelensis MG652769</name>
    <dbReference type="NCBI Taxonomy" id="2781736"/>
    <lineage>
        <taxon>Bacteria</taxon>
        <taxon>Bacillati</taxon>
        <taxon>Cyanobacteriota</taxon>
        <taxon>Cyanophyceae</taxon>
        <taxon>Gloeobacterales</taxon>
        <taxon>Gloeobacteraceae</taxon>
        <taxon>Gloeobacter</taxon>
        <taxon>Gloeobacter morelensis</taxon>
    </lineage>
</organism>
<dbReference type="SUPFAM" id="SSF56784">
    <property type="entry name" value="HAD-like"/>
    <property type="match status" value="1"/>
</dbReference>
<dbReference type="InterPro" id="IPR036412">
    <property type="entry name" value="HAD-like_sf"/>
</dbReference>
<dbReference type="Pfam" id="PF13419">
    <property type="entry name" value="HAD_2"/>
    <property type="match status" value="1"/>
</dbReference>
<dbReference type="NCBIfam" id="TIGR01509">
    <property type="entry name" value="HAD-SF-IA-v3"/>
    <property type="match status" value="1"/>
</dbReference>
<dbReference type="RefSeq" id="WP_230843379.1">
    <property type="nucleotide sequence ID" value="NZ_CP063845.1"/>
</dbReference>
<dbReference type="Gene3D" id="1.10.150.240">
    <property type="entry name" value="Putative phosphatase, domain 2"/>
    <property type="match status" value="1"/>
</dbReference>
<dbReference type="InterPro" id="IPR023214">
    <property type="entry name" value="HAD_sf"/>
</dbReference>
<dbReference type="InterPro" id="IPR041492">
    <property type="entry name" value="HAD_2"/>
</dbReference>
<sequence length="235" mass="25617">MALRAVLFDFNGVLVDDEPLHRALTLQVLGEAFNLEVSRVEYRRYCLGRPDREALRAVLEARGLAVGDGALAALVRRKTELYRERAVPKDLLVVGVQALLADLAGRGMHLAVVTGSGGEEVSWLLENTGLREYFALIVAAEDIQRGKPDPEGYRTALGRLGLEPEQALAVEDSLAGIEAARRAGLRVLALTTAVPMHLLQRRTQWVVDRYEQLDLDAVVQFYGRAAPLPPAGGSA</sequence>
<comment type="cofactor">
    <cofactor evidence="1">
        <name>Mg(2+)</name>
        <dbReference type="ChEBI" id="CHEBI:18420"/>
    </cofactor>
</comment>
<evidence type="ECO:0000313" key="5">
    <source>
        <dbReference type="EMBL" id="UFP96134.1"/>
    </source>
</evidence>
<dbReference type="InterPro" id="IPR006439">
    <property type="entry name" value="HAD-SF_hydro_IA"/>
</dbReference>
<evidence type="ECO:0000313" key="6">
    <source>
        <dbReference type="Proteomes" id="UP001054846"/>
    </source>
</evidence>
<dbReference type="SFLD" id="SFLDS00003">
    <property type="entry name" value="Haloacid_Dehalogenase"/>
    <property type="match status" value="1"/>
</dbReference>
<comment type="similarity">
    <text evidence="2">Belongs to the HAD-like hydrolase superfamily. CbbY/CbbZ/Gph/YieH family.</text>
</comment>
<dbReference type="Gene3D" id="3.40.50.1000">
    <property type="entry name" value="HAD superfamily/HAD-like"/>
    <property type="match status" value="1"/>
</dbReference>
<dbReference type="SFLD" id="SFLDG01129">
    <property type="entry name" value="C1.5:_HAD__Beta-PGM__Phosphata"/>
    <property type="match status" value="1"/>
</dbReference>
<name>A0ABY3PRH8_9CYAN</name>
<keyword evidence="6" id="KW-1185">Reference proteome</keyword>
<protein>
    <submittedName>
        <fullName evidence="5">HAD family phosphatase</fullName>
    </submittedName>
</protein>
<evidence type="ECO:0000256" key="1">
    <source>
        <dbReference type="ARBA" id="ARBA00001946"/>
    </source>
</evidence>
<dbReference type="CDD" id="cd07505">
    <property type="entry name" value="HAD_BPGM-like"/>
    <property type="match status" value="1"/>
</dbReference>
<keyword evidence="4" id="KW-0460">Magnesium</keyword>
<dbReference type="EMBL" id="CP063845">
    <property type="protein sequence ID" value="UFP96134.1"/>
    <property type="molecule type" value="Genomic_DNA"/>
</dbReference>
<evidence type="ECO:0000256" key="4">
    <source>
        <dbReference type="ARBA" id="ARBA00022842"/>
    </source>
</evidence>
<dbReference type="InterPro" id="IPR051600">
    <property type="entry name" value="Beta-PGM-like"/>
</dbReference>
<reference evidence="5 6" key="1">
    <citation type="journal article" date="2021" name="Genome Biol. Evol.">
        <title>Complete Genome Sequencing of a Novel Gloeobacter Species from a Waterfall Cave in Mexico.</title>
        <authorList>
            <person name="Saw J.H."/>
            <person name="Cardona T."/>
            <person name="Montejano G."/>
        </authorList>
    </citation>
    <scope>NUCLEOTIDE SEQUENCE [LARGE SCALE GENOMIC DNA]</scope>
    <source>
        <strain evidence="5">MG652769</strain>
    </source>
</reference>
<dbReference type="PANTHER" id="PTHR46193:SF21">
    <property type="entry name" value="SLL1138 PROTEIN"/>
    <property type="match status" value="1"/>
</dbReference>
<evidence type="ECO:0000256" key="3">
    <source>
        <dbReference type="ARBA" id="ARBA00022723"/>
    </source>
</evidence>